<dbReference type="Gene3D" id="3.10.20.320">
    <property type="entry name" value="Putative peptidoglycan bound protein (lpxtg motif)"/>
    <property type="match status" value="1"/>
</dbReference>
<dbReference type="InterPro" id="IPR009459">
    <property type="entry name" value="MucBP_dom"/>
</dbReference>
<organism evidence="3 4">
    <name type="scientific">Fructilactobacillus florum DSM 22689 = JCM 16035</name>
    <dbReference type="NCBI Taxonomy" id="1423745"/>
    <lineage>
        <taxon>Bacteria</taxon>
        <taxon>Bacillati</taxon>
        <taxon>Bacillota</taxon>
        <taxon>Bacilli</taxon>
        <taxon>Lactobacillales</taxon>
        <taxon>Lactobacillaceae</taxon>
        <taxon>Fructilactobacillus</taxon>
    </lineage>
</organism>
<protein>
    <recommendedName>
        <fullName evidence="2">MucBP domain-containing protein</fullName>
    </recommendedName>
</protein>
<dbReference type="Pfam" id="PF06458">
    <property type="entry name" value="MucBP"/>
    <property type="match status" value="2"/>
</dbReference>
<dbReference type="EMBL" id="AYZI01000007">
    <property type="protein sequence ID" value="KRM91147.1"/>
    <property type="molecule type" value="Genomic_DNA"/>
</dbReference>
<dbReference type="Proteomes" id="UP000051586">
    <property type="component" value="Unassembled WGS sequence"/>
</dbReference>
<proteinExistence type="predicted"/>
<evidence type="ECO:0000313" key="3">
    <source>
        <dbReference type="EMBL" id="KRM91147.1"/>
    </source>
</evidence>
<keyword evidence="1" id="KW-0677">Repeat</keyword>
<comment type="caution">
    <text evidence="3">The sequence shown here is derived from an EMBL/GenBank/DDBJ whole genome shotgun (WGS) entry which is preliminary data.</text>
</comment>
<gene>
    <name evidence="3" type="ORF">FC87_GL001073</name>
</gene>
<dbReference type="STRING" id="1423745.GCA_001311215_01893"/>
<evidence type="ECO:0000313" key="4">
    <source>
        <dbReference type="Proteomes" id="UP000051586"/>
    </source>
</evidence>
<dbReference type="PATRIC" id="fig|1423745.4.peg.1137"/>
<reference evidence="3 4" key="1">
    <citation type="journal article" date="2015" name="Genome Announc.">
        <title>Expanding the biotechnology potential of lactobacilli through comparative genomics of 213 strains and associated genera.</title>
        <authorList>
            <person name="Sun Z."/>
            <person name="Harris H.M."/>
            <person name="McCann A."/>
            <person name="Guo C."/>
            <person name="Argimon S."/>
            <person name="Zhang W."/>
            <person name="Yang X."/>
            <person name="Jeffery I.B."/>
            <person name="Cooney J.C."/>
            <person name="Kagawa T.F."/>
            <person name="Liu W."/>
            <person name="Song Y."/>
            <person name="Salvetti E."/>
            <person name="Wrobel A."/>
            <person name="Rasinkangas P."/>
            <person name="Parkhill J."/>
            <person name="Rea M.C."/>
            <person name="O'Sullivan O."/>
            <person name="Ritari J."/>
            <person name="Douillard F.P."/>
            <person name="Paul Ross R."/>
            <person name="Yang R."/>
            <person name="Briner A.E."/>
            <person name="Felis G.E."/>
            <person name="de Vos W.M."/>
            <person name="Barrangou R."/>
            <person name="Klaenhammer T.R."/>
            <person name="Caufield P.W."/>
            <person name="Cui Y."/>
            <person name="Zhang H."/>
            <person name="O'Toole P.W."/>
        </authorList>
    </citation>
    <scope>NUCLEOTIDE SEQUENCE [LARGE SCALE GENOMIC DNA]</scope>
    <source>
        <strain evidence="3 4">DSM 22689</strain>
    </source>
</reference>
<sequence>MEVIILFKRIRQRWRKRRQARNARLTSLIKRPVLPQNNLAVPEKPITTVSKPVGTLVPETAFIEPPTKKARIFINYQDEQHRPLQQPDIFVSELGQRLQITIPEIPNYYFNAMTGITSHVVQTSQVVTLHYRKQTGKAVLIYCFDFDDHHLLKIPTFAVGPIDTEYYLTAPAIAGYRLYLWAGKLRGRFSKQSQTIVCYYRRTNWQLVQPVNYLVTITTTTSIYPEPEQNQPHPIRLPRGSVWKVFKEVQTTETTWLFLGGAEWIKKSATRRLTSQPSLSQ</sequence>
<dbReference type="AlphaFoldDB" id="A0A0R2CS96"/>
<evidence type="ECO:0000256" key="1">
    <source>
        <dbReference type="ARBA" id="ARBA00022737"/>
    </source>
</evidence>
<feature type="domain" description="MucBP" evidence="2">
    <location>
        <begin position="72"/>
        <end position="132"/>
    </location>
</feature>
<accession>A0A0R2CS96</accession>
<feature type="domain" description="MucBP" evidence="2">
    <location>
        <begin position="141"/>
        <end position="201"/>
    </location>
</feature>
<name>A0A0R2CS96_9LACO</name>
<evidence type="ECO:0000259" key="2">
    <source>
        <dbReference type="Pfam" id="PF06458"/>
    </source>
</evidence>